<organism evidence="1 2">
    <name type="scientific">Naganishia friedmannii</name>
    <dbReference type="NCBI Taxonomy" id="89922"/>
    <lineage>
        <taxon>Eukaryota</taxon>
        <taxon>Fungi</taxon>
        <taxon>Dikarya</taxon>
        <taxon>Basidiomycota</taxon>
        <taxon>Agaricomycotina</taxon>
        <taxon>Tremellomycetes</taxon>
        <taxon>Filobasidiales</taxon>
        <taxon>Filobasidiaceae</taxon>
        <taxon>Naganishia</taxon>
    </lineage>
</organism>
<keyword evidence="2" id="KW-1185">Reference proteome</keyword>
<name>A0ACC2W7S7_9TREE</name>
<comment type="caution">
    <text evidence="1">The sequence shown here is derived from an EMBL/GenBank/DDBJ whole genome shotgun (WGS) entry which is preliminary data.</text>
</comment>
<sequence length="3410" mass="370454">MTSGYPPWTGCSANTPPPSSSTASIVVPRKKGDSSRHKQQKFNGRATQDTNGDFDAPPQGLFVRYLPLSPDPTTLSGQSTGQDASTRYGSRSPDQASHFRSAGIPEVVLSSTSRAPKFESSQASTKTPSLGHKSNAIKTYQKKAIAVKADRDVGHKPHKKTSGQSQRSTPGTQQSRTGVMAAPKAVFRDDLHTTLSQEGRPKKRPRVEGKNSSIGPSSKTVNPTSDGRHSKKSEHHSTKKLKLTHSAGTTVVKATSSSTSHKCLTATADVRTVLSKKHKPLITYTKSPQGWKAMLHAAGATITEESAPSRFRVKEKIDYRVKLALTLNPPEPKPPGPKSKGKAVRKKINTAAGDVSAQKRAPSPFPAWHRTTSALNTAGVAEVEMKDVEEIPEDDCYVYIPIYEPTTKLTQPELIPDRFDARLNHPALQVKDLLRRAVPSKCGWKGCDAVLACEPMLDKHINKCGHISKALVVHRNYFEPDAWICQWESCGERAFADEDHLNQHVKAVHVGAVLTCPYDDCNEEPAGFPKMSLLGAHVRKSHPSSDPSKCILKPLVGANDNKLKPKRHADAVPIRSQPFKSIYIPVSRPVWRSEPRKKAVIDLVADRSFIDKLDVKMQAGNIEMNAGIISDPEHPDTMSDTELDVDLPEVEEVWKDHEPDCEMPSDLVAQVAAAGPIRGPLPVPLLLNVNDAPSGSTTPAIDMQKRRSNRLKDGEKVLLSEGLVTNSLRDPRDPGYCILIPVTRDWVSLPDGPGSLIFPPVITTLSAASSVPLVPSIPSATASSSTSRRTQSGDDTAPFARLKAKSKDMRPKSKVSDWLAKKSEDGSGDDSHSEEEHPDPKSHQVENSDTGDEDEEDEDDGEDDEFDLELVSKKVLRSRPTDRIHYLRHDLHLGVTTLSPAESRQVVYVLLDGLLRHGDEKTHDAIVDVLLQALRVSDMQITEDLVSWVYDQTISVGAPTKTVAPAALLPLMTLNHALFTHLAAVVDDSQFSSTPLFQSLCLSMAFALDGVLAAPGGGKKQRVKPTLSKAAVMRTRRVVRNNYRLIPDIFNVVYDAYDTHGERLLPILGVILAVSLRLKVVTKKTENAQPEQSLSEKYVAAQKDKLVELYLDKVLSAKTSVSRRVYSSMDDLWSAGLIIEEDWKTRVLPLVDKMLIRSPEVVLPIIAHIVSVVSLDLSFAIPTHIVPGLISASKSSKVETRAAALQVVKSTASTLDETAKAKLMTEILSLPKAGKTTSVDNRSTLFQMAQAIPVSSLASPVAVKILVPLLAKESSEIALAHLTETLGHHLGHCLIATSESEEPTQATCAALTKEMTSGKATTRRQILLMVAEALWQSGATNAWSPNAINLAKAMIPALEAILKTFQTVLSTPASPLDGYLAVALALGPMRAIGMPELSSFSEKNLILSTITQIKPKPSFLLADRFWKRTISETDPLASVSRTWFARALFAAISKSFADKQDKAGRVALGTPLVALAVEGADRPGRESGHKAVVELCRTQPKKMATIVLDTLGEWLDSALPTSNTAKAESLSKVLNAIARSKPATGPTSAETDELSESTLLLLDLLLPAHHPFLGESVSHVWIDLVLSVSADPAIILDRHEVAVLDIVQTALGQSKSEALRQAGLNAVKTLAFIASGTFVPIFLRDATEKLDVIQLSYIGEFELGVWRTAPGTLFVDVLNQKKEATINKNSKNYAQDKWDQEVREAIAKKKAAASNGGLSKQDQAIVNAQLAKESETREKIQATQSQLIQGLDLVDALLQARTSTFDDHLAEVIELVLSQAIGPPAFLASHRASQLYISLSSICDAFDPTTAKFVGVAVLRGQDSIGVPEEYQAEDVADLVTRILHRVHDDISKQPISASTTFYLTPLLSLVVANAGVGTNAAIRDIAMEQMTLVVEIFAMLAEFMDQRTFPRLTIIRDMLSIADTQPSLAKAAISSLITLGSTIGDSATQGELHALIAGTLSTESFVRNGALQAIQPLDLTEQEFPVELYLARFDRDEPNARLADSIWEENGLDIDEDFLGKIMPFVEHRHYAVRRAAAAALADACAQYPQTLTLVCTALENLYVEKAKVLAPEFDKFGMIIEASLDRPDPYPVRVAVAHALLELTPLFDEAGVIGVFDFLVMREALGDRSAEARQAMLKAGITIIDAHGASVLDALIKSFEHNLTGETASTPEADHVKESVVILFGRLARHLPKGDSRIPTVIDRLLAALSTPSEIVQVAVADCLPPLIRALPEQAESFMEQLYQTLITHEKYAARRGAAYGLAGVVRGRGLAVLSESGLMARLKEASQDKKSYQARQGAIFAFETLSSTLGRVFEPYIISTIPTLLAAFGDAHADVREATSDASRVIMSKISGHCVKQILPLLLEGLEEKQWRTKKGSIELLGAMAWCAPKQLSISLPTIIPQLTSVLTDSHAQVRTAANTSLKTFGEVLHNPEIKRMQPILLKALADPTSKTGNALTVLLGTSFEHYLDSPSLALVIPILDRGLKERSSETKRKSVQIVGNMASLTESRDFIPYLGQLMPLLHAVLVDPVPEARATAAKALGTLVERLGEENFPSLVTKLLQTLRSDTSGVDRQGAAQGLSEVLSGLGMARMEGLLPDIITNASSQRSYVREGFISLLVYLPATFGQRFAPHLGRIIPPILGGLADESEYVRDASMRAGKMIIANYASRAIELLLPELERGMLDSAWRIRQSSIALTGELLYKVAGISGKVEIEEDDAPAQHAETARKALTEALGQDGRDRVLATLYIVRQDAVSVCRQASIHIWKALVHNTPRTTREILPVLIKMIIQLLGSDSQEQQGTASRTLGELCRKNGERILNEIMPILKTSVTSRDVRTREGACLALSEIMQTASDEHLEAHEDAIISAVRIALVDPDANVRMAAARTFDAMQEQIGPRAIDETIPTLLEAMSSPGEASETALMALKEVMSVRATTVFPTLLPTLTKLPMSAFNARALGALVTVAGNALSKRLSSVLTPLVKSLEKEQAPEVREELNGAVRALLGAIEDTEGLHSLMMLLLGWAKDVSVERRSMACDLFAIFCEVNDDLDASTYRIDWVRQLLTLFADRDEKVVTSAWSALDALVKSMDKEDLEELVVPLRRSIESTSSPGSEVPGFCRPKGIQPIVPILLAGLLSGTQEQKEQASYGIGDLVQRTSEAAIKPYIIQLTGPLIRVISSGTVAAQIKSAILSTLTVLLEEVPLLVRPFHPQLTRTMIKSVTDPASISVRNRAAAGLGELMKHQPRVDPLITELITASRTAENDILPSIVEALAAVVRTAGKNIGPAVKANLVEMIDEAFDLKTPDAFSNAIGKLIAGLSLWDPEGVKPILISRILVPESPIPIRSICILQIMHIHPELFRGLGLLEDMTRMTLVCISMDQGPISRPAREVRDLVRNSDEFKYDPGFAGLVR</sequence>
<accession>A0ACC2W7S7</accession>
<evidence type="ECO:0000313" key="2">
    <source>
        <dbReference type="Proteomes" id="UP001227268"/>
    </source>
</evidence>
<dbReference type="EMBL" id="JASBWT010000002">
    <property type="protein sequence ID" value="KAJ9107264.1"/>
    <property type="molecule type" value="Genomic_DNA"/>
</dbReference>
<gene>
    <name evidence="1" type="ORF">QFC21_000711</name>
</gene>
<dbReference type="Proteomes" id="UP001227268">
    <property type="component" value="Unassembled WGS sequence"/>
</dbReference>
<proteinExistence type="predicted"/>
<evidence type="ECO:0000313" key="1">
    <source>
        <dbReference type="EMBL" id="KAJ9107264.1"/>
    </source>
</evidence>
<reference evidence="1" key="1">
    <citation type="submission" date="2023-04" db="EMBL/GenBank/DDBJ databases">
        <title>Draft Genome sequencing of Naganishia species isolated from polar environments using Oxford Nanopore Technology.</title>
        <authorList>
            <person name="Leo P."/>
            <person name="Venkateswaran K."/>
        </authorList>
    </citation>
    <scope>NUCLEOTIDE SEQUENCE</scope>
    <source>
        <strain evidence="1">MNA-CCFEE 5423</strain>
    </source>
</reference>
<protein>
    <submittedName>
        <fullName evidence="1">Uncharacterized protein</fullName>
    </submittedName>
</protein>